<protein>
    <submittedName>
        <fullName evidence="3">Uncharacterized protein</fullName>
    </submittedName>
</protein>
<dbReference type="Proteomes" id="UP001166251">
    <property type="component" value="Unassembled WGS sequence"/>
</dbReference>
<feature type="region of interest" description="Disordered" evidence="1">
    <location>
        <begin position="1"/>
        <end position="27"/>
    </location>
</feature>
<sequence>MEQDKAVNTHETKDINQHSALPSEPTTIRQGEYGSIASDSKSGGLITRNIFVCAGLVGSCKSSSHIFLAHFDSPWSVRHLKSILANELEKTEKSGKTTSFDIELIGGTVWLSITLILFILLALQFEPENIYKIATKTIFIALSALVVAYQSITYLCLFCVSSCSRHSAVSKHHGFAWKSCRRRITVYKTSNISKITVEKCDSSSKDDKRERGWLCGCMTEKKESDSTIRE</sequence>
<keyword evidence="2" id="KW-0472">Membrane</keyword>
<name>A0ABS7EHW1_9GAMM</name>
<organism evidence="3 4">
    <name type="scientific">Neiella holothuriorum</name>
    <dbReference type="NCBI Taxonomy" id="2870530"/>
    <lineage>
        <taxon>Bacteria</taxon>
        <taxon>Pseudomonadati</taxon>
        <taxon>Pseudomonadota</taxon>
        <taxon>Gammaproteobacteria</taxon>
        <taxon>Alteromonadales</taxon>
        <taxon>Echinimonadaceae</taxon>
        <taxon>Neiella</taxon>
    </lineage>
</organism>
<proteinExistence type="predicted"/>
<dbReference type="Pfam" id="PF14736">
    <property type="entry name" value="N_Asn_amidohyd"/>
    <property type="match status" value="1"/>
</dbReference>
<dbReference type="InterPro" id="IPR026750">
    <property type="entry name" value="NTAN1"/>
</dbReference>
<dbReference type="RefSeq" id="WP_220104612.1">
    <property type="nucleotide sequence ID" value="NZ_JAHZSS010000016.1"/>
</dbReference>
<dbReference type="EMBL" id="JAHZSS010000016">
    <property type="protein sequence ID" value="MBW8191938.1"/>
    <property type="molecule type" value="Genomic_DNA"/>
</dbReference>
<comment type="caution">
    <text evidence="3">The sequence shown here is derived from an EMBL/GenBank/DDBJ whole genome shotgun (WGS) entry which is preliminary data.</text>
</comment>
<feature type="transmembrane region" description="Helical" evidence="2">
    <location>
        <begin position="137"/>
        <end position="160"/>
    </location>
</feature>
<accession>A0ABS7EHW1</accession>
<keyword evidence="2" id="KW-1133">Transmembrane helix</keyword>
<feature type="transmembrane region" description="Helical" evidence="2">
    <location>
        <begin position="104"/>
        <end position="125"/>
    </location>
</feature>
<evidence type="ECO:0000256" key="1">
    <source>
        <dbReference type="SAM" id="MobiDB-lite"/>
    </source>
</evidence>
<feature type="compositionally biased region" description="Basic and acidic residues" evidence="1">
    <location>
        <begin position="1"/>
        <end position="16"/>
    </location>
</feature>
<gene>
    <name evidence="3" type="ORF">K0504_12905</name>
</gene>
<evidence type="ECO:0000256" key="2">
    <source>
        <dbReference type="SAM" id="Phobius"/>
    </source>
</evidence>
<keyword evidence="2" id="KW-0812">Transmembrane</keyword>
<evidence type="ECO:0000313" key="4">
    <source>
        <dbReference type="Proteomes" id="UP001166251"/>
    </source>
</evidence>
<keyword evidence="4" id="KW-1185">Reference proteome</keyword>
<reference evidence="3" key="1">
    <citation type="submission" date="2021-07" db="EMBL/GenBank/DDBJ databases">
        <title>Neiella marina sp. nov., isolated from the intestinal content of sea cucumber Apostichopus japonicus.</title>
        <authorList>
            <person name="Bai X."/>
        </authorList>
    </citation>
    <scope>NUCLEOTIDE SEQUENCE</scope>
    <source>
        <strain evidence="3">126</strain>
    </source>
</reference>
<feature type="compositionally biased region" description="Polar residues" evidence="1">
    <location>
        <begin position="17"/>
        <end position="27"/>
    </location>
</feature>
<evidence type="ECO:0000313" key="3">
    <source>
        <dbReference type="EMBL" id="MBW8191938.1"/>
    </source>
</evidence>